<name>A0A0W0YW24_9GAMM</name>
<comment type="similarity">
    <text evidence="1">Belongs to the AB hydrolase superfamily. AB hydrolase 2 family.</text>
</comment>
<dbReference type="RefSeq" id="WP_018577151.1">
    <property type="nucleotide sequence ID" value="NZ_KB892395.1"/>
</dbReference>
<evidence type="ECO:0000256" key="2">
    <source>
        <dbReference type="ARBA" id="ARBA00022801"/>
    </source>
</evidence>
<dbReference type="PATRIC" id="fig|1122169.6.peg.1514"/>
<dbReference type="InterPro" id="IPR029058">
    <property type="entry name" value="AB_hydrolase_fold"/>
</dbReference>
<protein>
    <submittedName>
        <fullName evidence="4">Carboxylesterase/phospholipase</fullName>
    </submittedName>
</protein>
<comment type="caution">
    <text evidence="4">The sequence shown here is derived from an EMBL/GenBank/DDBJ whole genome shotgun (WGS) entry which is preliminary data.</text>
</comment>
<evidence type="ECO:0000259" key="3">
    <source>
        <dbReference type="Pfam" id="PF02230"/>
    </source>
</evidence>
<dbReference type="PANTHER" id="PTHR10655:SF17">
    <property type="entry name" value="LYSOPHOSPHOLIPASE-LIKE PROTEIN 1"/>
    <property type="match status" value="1"/>
</dbReference>
<dbReference type="OrthoDB" id="9801763at2"/>
<dbReference type="SUPFAM" id="SSF53474">
    <property type="entry name" value="alpha/beta-Hydrolases"/>
    <property type="match status" value="1"/>
</dbReference>
<dbReference type="AlphaFoldDB" id="A0A0W0YW24"/>
<dbReference type="EMBL" id="LNYW01000039">
    <property type="protein sequence ID" value="KTD61068.1"/>
    <property type="molecule type" value="Genomic_DNA"/>
</dbReference>
<reference evidence="4 5" key="1">
    <citation type="submission" date="2015-11" db="EMBL/GenBank/DDBJ databases">
        <title>Genomic analysis of 38 Legionella species identifies large and diverse effector repertoires.</title>
        <authorList>
            <person name="Burstein D."/>
            <person name="Amaro F."/>
            <person name="Zusman T."/>
            <person name="Lifshitz Z."/>
            <person name="Cohen O."/>
            <person name="Gilbert J.A."/>
            <person name="Pupko T."/>
            <person name="Shuman H.A."/>
            <person name="Segal G."/>
        </authorList>
    </citation>
    <scope>NUCLEOTIDE SEQUENCE [LARGE SCALE GENOMIC DNA]</scope>
    <source>
        <strain evidence="4 5">ATCC 49655</strain>
    </source>
</reference>
<evidence type="ECO:0000313" key="4">
    <source>
        <dbReference type="EMBL" id="KTD61068.1"/>
    </source>
</evidence>
<dbReference type="Proteomes" id="UP000054600">
    <property type="component" value="Unassembled WGS sequence"/>
</dbReference>
<gene>
    <name evidence="4" type="ORF">Lsha_1315</name>
</gene>
<feature type="domain" description="Phospholipase/carboxylesterase/thioesterase" evidence="3">
    <location>
        <begin position="5"/>
        <end position="211"/>
    </location>
</feature>
<dbReference type="Pfam" id="PF02230">
    <property type="entry name" value="Abhydrolase_2"/>
    <property type="match status" value="1"/>
</dbReference>
<keyword evidence="2" id="KW-0378">Hydrolase</keyword>
<dbReference type="PANTHER" id="PTHR10655">
    <property type="entry name" value="LYSOPHOSPHOLIPASE-RELATED"/>
    <property type="match status" value="1"/>
</dbReference>
<evidence type="ECO:0000256" key="1">
    <source>
        <dbReference type="ARBA" id="ARBA00006499"/>
    </source>
</evidence>
<organism evidence="4 5">
    <name type="scientific">Legionella shakespearei DSM 23087</name>
    <dbReference type="NCBI Taxonomy" id="1122169"/>
    <lineage>
        <taxon>Bacteria</taxon>
        <taxon>Pseudomonadati</taxon>
        <taxon>Pseudomonadota</taxon>
        <taxon>Gammaproteobacteria</taxon>
        <taxon>Legionellales</taxon>
        <taxon>Legionellaceae</taxon>
        <taxon>Legionella</taxon>
    </lineage>
</organism>
<keyword evidence="5" id="KW-1185">Reference proteome</keyword>
<sequence>MSVYIKEPEEKAQACIIWMHGLGADASDMAGLAEQLMTQNIALRHIFMDAPSRPVTLNGGMVMPAWYDIVGLELTDREDKEGIAHSEAMIRDVIDSQLNDGFKPSQIYLAGFSQGGAMALHTALHTNSRLGGVIALSAYLPLAQFSQALLDKSTPFFMGAGTFDPLVKPVWVEKSKEWVLANGYENMTFHFYPMEHSICFEEIRDLSSWLRDQIQGVI</sequence>
<dbReference type="eggNOG" id="COG0400">
    <property type="taxonomic scope" value="Bacteria"/>
</dbReference>
<dbReference type="InterPro" id="IPR050565">
    <property type="entry name" value="LYPA1-2/EST-like"/>
</dbReference>
<proteinExistence type="inferred from homology"/>
<accession>A0A0W0YW24</accession>
<dbReference type="Gene3D" id="3.40.50.1820">
    <property type="entry name" value="alpha/beta hydrolase"/>
    <property type="match status" value="1"/>
</dbReference>
<evidence type="ECO:0000313" key="5">
    <source>
        <dbReference type="Proteomes" id="UP000054600"/>
    </source>
</evidence>
<dbReference type="STRING" id="1122169.Lsha_1315"/>
<dbReference type="InterPro" id="IPR003140">
    <property type="entry name" value="PLipase/COase/thioEstase"/>
</dbReference>
<dbReference type="GO" id="GO:0016787">
    <property type="term" value="F:hydrolase activity"/>
    <property type="evidence" value="ECO:0007669"/>
    <property type="project" value="UniProtKB-KW"/>
</dbReference>